<keyword evidence="8" id="KW-1185">Reference proteome</keyword>
<dbReference type="Pfam" id="PF10433">
    <property type="entry name" value="Beta-prop_RSE1_1st"/>
    <property type="match status" value="1"/>
</dbReference>
<evidence type="ECO:0008006" key="9">
    <source>
        <dbReference type="Google" id="ProtNLM"/>
    </source>
</evidence>
<feature type="domain" description="RSE1/DDB1/CPSF1 second beta-propeller" evidence="6">
    <location>
        <begin position="409"/>
        <end position="718"/>
    </location>
</feature>
<dbReference type="InterPro" id="IPR018846">
    <property type="entry name" value="Beta-prop_RSE1/DDB1/CPSF1_1st"/>
</dbReference>
<evidence type="ECO:0000259" key="6">
    <source>
        <dbReference type="Pfam" id="PF23726"/>
    </source>
</evidence>
<dbReference type="Pfam" id="PF23726">
    <property type="entry name" value="Beta-prop_RSE1_2nd"/>
    <property type="match status" value="1"/>
</dbReference>
<gene>
    <name evidence="7" type="ORF">NMOB1V02_LOCUS6268</name>
</gene>
<dbReference type="OrthoDB" id="433457at2759"/>
<organism evidence="7">
    <name type="scientific">Notodromas monacha</name>
    <dbReference type="NCBI Taxonomy" id="399045"/>
    <lineage>
        <taxon>Eukaryota</taxon>
        <taxon>Metazoa</taxon>
        <taxon>Ecdysozoa</taxon>
        <taxon>Arthropoda</taxon>
        <taxon>Crustacea</taxon>
        <taxon>Oligostraca</taxon>
        <taxon>Ostracoda</taxon>
        <taxon>Podocopa</taxon>
        <taxon>Podocopida</taxon>
        <taxon>Cypridocopina</taxon>
        <taxon>Cypridoidea</taxon>
        <taxon>Cyprididae</taxon>
        <taxon>Notodromas</taxon>
    </lineage>
</organism>
<dbReference type="FunFam" id="2.130.10.10:FF:000070">
    <property type="entry name" value="DNA damage-binding protein 1"/>
    <property type="match status" value="1"/>
</dbReference>
<dbReference type="EMBL" id="OA883309">
    <property type="protein sequence ID" value="CAD7278569.1"/>
    <property type="molecule type" value="Genomic_DNA"/>
</dbReference>
<evidence type="ECO:0000256" key="1">
    <source>
        <dbReference type="ARBA" id="ARBA00004123"/>
    </source>
</evidence>
<comment type="subcellular location">
    <subcellularLocation>
        <location evidence="1">Nucleus</location>
    </subcellularLocation>
</comment>
<keyword evidence="3" id="KW-0539">Nucleus</keyword>
<sequence length="1180" mass="129890">MSHNYIVTAQKPTAVTGCATGRFLSPNELNLVVAKNRILEIYTVSPEGLSPVKEVNIYGRIEVLKFFRPAGEKKDFLFLVTTKYNAMILECTRDEKGELFIRTRAHGSVSDRIGKPAETGVIAIVDPNSQVIALRLYSGLIKIIPLEKDNTELKAYNIRSDELEIQDLAFLHGCSVPTLIMIHQDSNGRHVITHQISLKDKEFKKGPWKQDNVEREAVIVIPVPLPVGGAIIIGQETITHHSGSHFVPIAPPIMQKSTITCYTPLDDTGARYLLGDSAGRLFVLVPEVTGVGKDSDCGASSSSTVAQVTVQNLRLEYLGEISIPECLTYLDNGVVFVGSRLGDSQLIHLNEKRDESGSFVTVLESFTNLGPIVDMVVVDLERQGQGQLVTCSGAFKEGSLRIIRNGVGIQELATIEDLPGIKGMWTLRIGKAQEFDNTLVLAFVGQTRVLSLSGEELEETEIPGFVGDELSLHCANVAFGQMIQVTASGVRLVSSETKELLAETCPAKSEMGINLIVANEKQILCASGKDLFYLEISNGSLELKSQMTMPSEVACVDLATPDEDSGLSKIAAVGLWNISAHVVVLPELTTIHNELLRGETIPRSILTASFEGTHYLLVALGDGSVFYYTFDPKTGVMANKKRVTLGTQPTILKKFRSGPNVSVFACSDRPTVIYSSNHKLVFSNVNLKEVTQMCPLNSEAYPKSLALASSNNLLIGTIDKIQKLHIRTVPLGESPRRIAYQEETETFGVIVSRLDFMDNENKLGPSRPCASSLASSTSSSLVLPCTNANSRRFLGCFFLRASPVGDSVQINADMGQEIEVFNLLIIDVNTFEVLHAHRFRPGEYAMSIMSAKLGEDPLTYFVVGTAQMNQEESEPKQGRLILFHWHDGKLIIVAEKEVKGSVYALVNFNGKILAAINATVRLYEWMPEKDFHHECSHFSNIVALFLKTKGDFILVGDLMRSVTLISYRHLESVFEEIAREYNPCWMTAIEIIDDDTFLGAEHSANIFVCQKDGAASSDEERQYMQVTGSFHVGDMINVFRHGSLMMTQAAADQNLLTQGSILYGTVHGSIGIVTQVTSELFNFLKDVQSKLAKQIKAVGKIDHVDWRSFHSDRRTDVSQGFIDGDLIENFLDLDRASMERVVEGIQVDPSGRYGPVTGGMKREATVDDLIKIVEDLTRIH</sequence>
<dbReference type="GO" id="GO:0005634">
    <property type="term" value="C:nucleus"/>
    <property type="evidence" value="ECO:0007669"/>
    <property type="project" value="UniProtKB-SubCell"/>
</dbReference>
<evidence type="ECO:0000313" key="8">
    <source>
        <dbReference type="Proteomes" id="UP000678499"/>
    </source>
</evidence>
<evidence type="ECO:0000259" key="4">
    <source>
        <dbReference type="Pfam" id="PF03178"/>
    </source>
</evidence>
<accession>A0A7R9BQ36</accession>
<dbReference type="Gene3D" id="2.130.10.10">
    <property type="entry name" value="YVTN repeat-like/Quinoprotein amine dehydrogenase"/>
    <property type="match status" value="3"/>
</dbReference>
<reference evidence="7" key="1">
    <citation type="submission" date="2020-11" db="EMBL/GenBank/DDBJ databases">
        <authorList>
            <person name="Tran Van P."/>
        </authorList>
    </citation>
    <scope>NUCLEOTIDE SEQUENCE</scope>
</reference>
<dbReference type="FunFam" id="1.10.150.910:FF:000003">
    <property type="entry name" value="DNA damage-binding protein 1a"/>
    <property type="match status" value="1"/>
</dbReference>
<dbReference type="Proteomes" id="UP000678499">
    <property type="component" value="Unassembled WGS sequence"/>
</dbReference>
<feature type="domain" description="RSE1/DDB1/CPSF1 C-terminal" evidence="4">
    <location>
        <begin position="821"/>
        <end position="1132"/>
    </location>
</feature>
<dbReference type="InterPro" id="IPR050358">
    <property type="entry name" value="RSE1/DDB1/CFT1"/>
</dbReference>
<dbReference type="Gene3D" id="1.10.150.910">
    <property type="match status" value="1"/>
</dbReference>
<comment type="similarity">
    <text evidence="2">Belongs to the DDB1 family.</text>
</comment>
<dbReference type="Pfam" id="PF03178">
    <property type="entry name" value="CPSF_A"/>
    <property type="match status" value="1"/>
</dbReference>
<dbReference type="PANTHER" id="PTHR10644">
    <property type="entry name" value="DNA REPAIR/RNA PROCESSING CPSF FAMILY"/>
    <property type="match status" value="1"/>
</dbReference>
<dbReference type="EMBL" id="CAJPEX010001272">
    <property type="protein sequence ID" value="CAG0918721.1"/>
    <property type="molecule type" value="Genomic_DNA"/>
</dbReference>
<dbReference type="InterPro" id="IPR015943">
    <property type="entry name" value="WD40/YVTN_repeat-like_dom_sf"/>
</dbReference>
<evidence type="ECO:0000256" key="3">
    <source>
        <dbReference type="ARBA" id="ARBA00023242"/>
    </source>
</evidence>
<feature type="domain" description="RSE1/DDB1/CPSF1 first beta-propeller" evidence="5">
    <location>
        <begin position="15"/>
        <end position="366"/>
    </location>
</feature>
<protein>
    <recommendedName>
        <fullName evidence="9">DNA damage-binding protein 1</fullName>
    </recommendedName>
</protein>
<proteinExistence type="inferred from homology"/>
<evidence type="ECO:0000259" key="5">
    <source>
        <dbReference type="Pfam" id="PF10433"/>
    </source>
</evidence>
<dbReference type="InterPro" id="IPR004871">
    <property type="entry name" value="RSE1/DDB1/CPSF1_C"/>
</dbReference>
<dbReference type="GO" id="GO:0003676">
    <property type="term" value="F:nucleic acid binding"/>
    <property type="evidence" value="ECO:0007669"/>
    <property type="project" value="InterPro"/>
</dbReference>
<dbReference type="AlphaFoldDB" id="A0A7R9BQ36"/>
<evidence type="ECO:0000313" key="7">
    <source>
        <dbReference type="EMBL" id="CAD7278569.1"/>
    </source>
</evidence>
<name>A0A7R9BQ36_9CRUS</name>
<evidence type="ECO:0000256" key="2">
    <source>
        <dbReference type="ARBA" id="ARBA00007453"/>
    </source>
</evidence>
<dbReference type="InterPro" id="IPR058543">
    <property type="entry name" value="Beta-prop_RSE1/DDB1/CPSF1_2nd"/>
</dbReference>